<protein>
    <submittedName>
        <fullName evidence="1">Uncharacterized protein</fullName>
    </submittedName>
</protein>
<dbReference type="RefSeq" id="WP_090632204.1">
    <property type="nucleotide sequence ID" value="NZ_FOQO01000015.1"/>
</dbReference>
<sequence>MAKKIFGLKAVLMGDPAADGDMGTTLTELLGATVKGSASLIYTEPSTEDIEVEEVDAAFDTLLTQSGKWELNLESYNVSAKTLGDVCGGTYTAGTSGAPDTWEGDDVVFIEKSVECETRNGVKIALPRVKILARPQFNLDKAQLGRLSVKGTGLPPTKAGVKTVKFTDAPAT</sequence>
<dbReference type="AlphaFoldDB" id="A0A1I3V685"/>
<reference evidence="1 2" key="1">
    <citation type="submission" date="2016-10" db="EMBL/GenBank/DDBJ databases">
        <authorList>
            <person name="de Groot N.N."/>
        </authorList>
    </citation>
    <scope>NUCLEOTIDE SEQUENCE [LARGE SCALE GENOMIC DNA]</scope>
    <source>
        <strain evidence="1 2">RK1</strain>
    </source>
</reference>
<name>A0A1I3V685_9SPHI</name>
<accession>A0A1I3V685</accession>
<dbReference type="Proteomes" id="UP000198670">
    <property type="component" value="Unassembled WGS sequence"/>
</dbReference>
<proteinExistence type="predicted"/>
<keyword evidence="2" id="KW-1185">Reference proteome</keyword>
<gene>
    <name evidence="1" type="ORF">SAMN05444682_115174</name>
</gene>
<dbReference type="OrthoDB" id="762138at2"/>
<dbReference type="STRING" id="1477437.SAMN05444682_115174"/>
<evidence type="ECO:0000313" key="2">
    <source>
        <dbReference type="Proteomes" id="UP000198670"/>
    </source>
</evidence>
<dbReference type="EMBL" id="FOQO01000015">
    <property type="protein sequence ID" value="SFJ89866.1"/>
    <property type="molecule type" value="Genomic_DNA"/>
</dbReference>
<organism evidence="1 2">
    <name type="scientific">Parapedobacter indicus</name>
    <dbReference type="NCBI Taxonomy" id="1477437"/>
    <lineage>
        <taxon>Bacteria</taxon>
        <taxon>Pseudomonadati</taxon>
        <taxon>Bacteroidota</taxon>
        <taxon>Sphingobacteriia</taxon>
        <taxon>Sphingobacteriales</taxon>
        <taxon>Sphingobacteriaceae</taxon>
        <taxon>Parapedobacter</taxon>
    </lineage>
</organism>
<evidence type="ECO:0000313" key="1">
    <source>
        <dbReference type="EMBL" id="SFJ89866.1"/>
    </source>
</evidence>